<name>A0AA40EFV0_9PEZI</name>
<dbReference type="Proteomes" id="UP001172159">
    <property type="component" value="Unassembled WGS sequence"/>
</dbReference>
<dbReference type="Pfam" id="PF08614">
    <property type="entry name" value="ATG16"/>
    <property type="match status" value="1"/>
</dbReference>
<feature type="domain" description="Autophagy-related protein 16" evidence="4">
    <location>
        <begin position="7"/>
        <end position="202"/>
    </location>
</feature>
<keyword evidence="2" id="KW-0175">Coiled coil</keyword>
<evidence type="ECO:0000313" key="6">
    <source>
        <dbReference type="Proteomes" id="UP001172159"/>
    </source>
</evidence>
<feature type="region of interest" description="Disordered" evidence="3">
    <location>
        <begin position="198"/>
        <end position="224"/>
    </location>
</feature>
<evidence type="ECO:0000256" key="2">
    <source>
        <dbReference type="SAM" id="Coils"/>
    </source>
</evidence>
<feature type="compositionally biased region" description="Low complexity" evidence="3">
    <location>
        <begin position="45"/>
        <end position="65"/>
    </location>
</feature>
<sequence>MQDWRVEYITGIRDAEKQHPVNLELIAAYSQLCDRLSTLEAEKASLQAQLQQPLSSHPPSLKSPKGTPPPPPPPRQPPSDETPAITRLRLDLAEALRSKSHFQSRLQKSDEELARLRSKTALDAKALQDLTSQHRTLSRKLHDREEELRVKNKLVADVQDELAVLNMQLDQVEKQLAAKEAEYKQLLDRYMRRIGQEAEAMNLEHESTKTSSSAAPSSSRKNKR</sequence>
<comment type="similarity">
    <text evidence="1">Belongs to the ATG16 family.</text>
</comment>
<dbReference type="CDD" id="cd22887">
    <property type="entry name" value="Atg16_CCD"/>
    <property type="match status" value="1"/>
</dbReference>
<organism evidence="5 6">
    <name type="scientific">Apiosordaria backusii</name>
    <dbReference type="NCBI Taxonomy" id="314023"/>
    <lineage>
        <taxon>Eukaryota</taxon>
        <taxon>Fungi</taxon>
        <taxon>Dikarya</taxon>
        <taxon>Ascomycota</taxon>
        <taxon>Pezizomycotina</taxon>
        <taxon>Sordariomycetes</taxon>
        <taxon>Sordariomycetidae</taxon>
        <taxon>Sordariales</taxon>
        <taxon>Lasiosphaeriaceae</taxon>
        <taxon>Apiosordaria</taxon>
    </lineage>
</organism>
<keyword evidence="6" id="KW-1185">Reference proteome</keyword>
<dbReference type="AlphaFoldDB" id="A0AA40EFV0"/>
<feature type="compositionally biased region" description="Basic and acidic residues" evidence="3">
    <location>
        <begin position="198"/>
        <end position="208"/>
    </location>
</feature>
<dbReference type="EMBL" id="JAUKTV010000005">
    <property type="protein sequence ID" value="KAK0736837.1"/>
    <property type="molecule type" value="Genomic_DNA"/>
</dbReference>
<dbReference type="Gene3D" id="1.20.5.170">
    <property type="match status" value="1"/>
</dbReference>
<comment type="caution">
    <text evidence="5">The sequence shown here is derived from an EMBL/GenBank/DDBJ whole genome shotgun (WGS) entry which is preliminary data.</text>
</comment>
<feature type="coiled-coil region" evidence="2">
    <location>
        <begin position="99"/>
        <end position="189"/>
    </location>
</feature>
<feature type="compositionally biased region" description="Pro residues" evidence="3">
    <location>
        <begin position="66"/>
        <end position="77"/>
    </location>
</feature>
<proteinExistence type="inferred from homology"/>
<reference evidence="5" key="1">
    <citation type="submission" date="2023-06" db="EMBL/GenBank/DDBJ databases">
        <title>Genome-scale phylogeny and comparative genomics of the fungal order Sordariales.</title>
        <authorList>
            <consortium name="Lawrence Berkeley National Laboratory"/>
            <person name="Hensen N."/>
            <person name="Bonometti L."/>
            <person name="Westerberg I."/>
            <person name="Brannstrom I.O."/>
            <person name="Guillou S."/>
            <person name="Cros-Aarteil S."/>
            <person name="Calhoun S."/>
            <person name="Haridas S."/>
            <person name="Kuo A."/>
            <person name="Mondo S."/>
            <person name="Pangilinan J."/>
            <person name="Riley R."/>
            <person name="Labutti K."/>
            <person name="Andreopoulos B."/>
            <person name="Lipzen A."/>
            <person name="Chen C."/>
            <person name="Yanf M."/>
            <person name="Daum C."/>
            <person name="Ng V."/>
            <person name="Clum A."/>
            <person name="Steindorff A."/>
            <person name="Ohm R."/>
            <person name="Martin F."/>
            <person name="Silar P."/>
            <person name="Natvig D."/>
            <person name="Lalanne C."/>
            <person name="Gautier V."/>
            <person name="Ament-Velasquez S.L."/>
            <person name="Kruys A."/>
            <person name="Hutchinson M.I."/>
            <person name="Powell A.J."/>
            <person name="Barry K."/>
            <person name="Miller A.N."/>
            <person name="Grigoriev I.V."/>
            <person name="Debuchy R."/>
            <person name="Gladieux P."/>
            <person name="Thoren M.H."/>
            <person name="Johannesson H."/>
        </authorList>
    </citation>
    <scope>NUCLEOTIDE SEQUENCE</scope>
    <source>
        <strain evidence="5">CBS 540.89</strain>
    </source>
</reference>
<protein>
    <submittedName>
        <fullName evidence="5">Autophagy-related protein 16</fullName>
    </submittedName>
</protein>
<feature type="region of interest" description="Disordered" evidence="3">
    <location>
        <begin position="45"/>
        <end position="82"/>
    </location>
</feature>
<evidence type="ECO:0000259" key="4">
    <source>
        <dbReference type="Pfam" id="PF08614"/>
    </source>
</evidence>
<accession>A0AA40EFV0</accession>
<evidence type="ECO:0000313" key="5">
    <source>
        <dbReference type="EMBL" id="KAK0736837.1"/>
    </source>
</evidence>
<gene>
    <name evidence="5" type="ORF">B0T21DRAFT_382940</name>
</gene>
<evidence type="ECO:0000256" key="3">
    <source>
        <dbReference type="SAM" id="MobiDB-lite"/>
    </source>
</evidence>
<feature type="compositionally biased region" description="Low complexity" evidence="3">
    <location>
        <begin position="209"/>
        <end position="224"/>
    </location>
</feature>
<dbReference type="InterPro" id="IPR013923">
    <property type="entry name" value="Autophagy-rel_prot_16_dom"/>
</dbReference>
<evidence type="ECO:0000256" key="1">
    <source>
        <dbReference type="ARBA" id="ARBA00005331"/>
    </source>
</evidence>